<dbReference type="Pfam" id="PF09587">
    <property type="entry name" value="PGA_cap"/>
    <property type="match status" value="1"/>
</dbReference>
<evidence type="ECO:0000313" key="4">
    <source>
        <dbReference type="EMBL" id="BCK00122.1"/>
    </source>
</evidence>
<evidence type="ECO:0000313" key="5">
    <source>
        <dbReference type="Proteomes" id="UP000515703"/>
    </source>
</evidence>
<accession>A0A7I8DSB7</accession>
<feature type="region of interest" description="Disordered" evidence="2">
    <location>
        <begin position="58"/>
        <end position="91"/>
    </location>
</feature>
<dbReference type="InterPro" id="IPR052169">
    <property type="entry name" value="CW_Biosynth-Accessory"/>
</dbReference>
<dbReference type="RefSeq" id="WP_185255826.1">
    <property type="nucleotide sequence ID" value="NZ_AP023368.1"/>
</dbReference>
<dbReference type="Gene3D" id="3.60.21.10">
    <property type="match status" value="1"/>
</dbReference>
<name>A0A7I8DSB7_9FIRM</name>
<reference evidence="4 5" key="1">
    <citation type="submission" date="2020-08" db="EMBL/GenBank/DDBJ databases">
        <title>Draft genome sequencing of an Anaerocolumna strain isolated from anoxic soil subjected to BSD treatment.</title>
        <authorList>
            <person name="Uek A."/>
            <person name="Tonouchi A."/>
        </authorList>
    </citation>
    <scope>NUCLEOTIDE SEQUENCE [LARGE SCALE GENOMIC DNA]</scope>
    <source>
        <strain evidence="4 5">CTTW</strain>
    </source>
</reference>
<dbReference type="InterPro" id="IPR019079">
    <property type="entry name" value="Capsule_synth_CapA"/>
</dbReference>
<dbReference type="PANTHER" id="PTHR33393:SF13">
    <property type="entry name" value="PGA BIOSYNTHESIS PROTEIN CAPA"/>
    <property type="match status" value="1"/>
</dbReference>
<sequence>MSKRKMYGLLTFILCTFGLLALVICYETKGYLWGKEGTNNSIAGDLASVSGGADSVTAVPDKVTPTADDSKNNGQSTDSGESVTDTVTPSAAEEEGDINLFFAGDIYLSDAVAAAYKNKGIDGIIDSKLLKDMKDADITMVNQEFTFSKGGKRAENKQFTFRVNPDYVTAFKDMGIDVVTLANNHSMDFGTEALKDSFDTLNGAGIAYVGAGNNLKEARNIHYVKDKGKTLAFLAASRVIPEYNWNATETKPGMLTTYDPTFLLEDIKTARENSDYVIVYLHWGIERMDTPKDYQRNLAKQYIDAGADLVIGSHPHVLQGMEYYKGKPIIYSLGNYMFYSNIKSTAVLKVTLDEELNSKIQLLPAYAANGKTQLISDTNKVREFYQYMKSISFDVNFGESGYASLNK</sequence>
<dbReference type="InterPro" id="IPR029052">
    <property type="entry name" value="Metallo-depent_PP-like"/>
</dbReference>
<feature type="domain" description="Capsule synthesis protein CapA" evidence="3">
    <location>
        <begin position="99"/>
        <end position="340"/>
    </location>
</feature>
<keyword evidence="5" id="KW-1185">Reference proteome</keyword>
<dbReference type="SUPFAM" id="SSF56300">
    <property type="entry name" value="Metallo-dependent phosphatases"/>
    <property type="match status" value="1"/>
</dbReference>
<evidence type="ECO:0000259" key="3">
    <source>
        <dbReference type="SMART" id="SM00854"/>
    </source>
</evidence>
<proteinExistence type="inferred from homology"/>
<feature type="compositionally biased region" description="Polar residues" evidence="2">
    <location>
        <begin position="72"/>
        <end position="89"/>
    </location>
</feature>
<dbReference type="EMBL" id="AP023368">
    <property type="protein sequence ID" value="BCK00122.1"/>
    <property type="molecule type" value="Genomic_DNA"/>
</dbReference>
<reference evidence="4 5" key="2">
    <citation type="submission" date="2020-08" db="EMBL/GenBank/DDBJ databases">
        <authorList>
            <person name="Ueki A."/>
            <person name="Tonouchi A."/>
        </authorList>
    </citation>
    <scope>NUCLEOTIDE SEQUENCE [LARGE SCALE GENOMIC DNA]</scope>
    <source>
        <strain evidence="4 5">CTTW</strain>
    </source>
</reference>
<evidence type="ECO:0000256" key="2">
    <source>
        <dbReference type="SAM" id="MobiDB-lite"/>
    </source>
</evidence>
<gene>
    <name evidence="4" type="ORF">bsdcttw_31620</name>
</gene>
<protein>
    <submittedName>
        <fullName evidence="4">Capsular polysaccharide biosynthesis protein</fullName>
    </submittedName>
</protein>
<comment type="similarity">
    <text evidence="1">Belongs to the CapA family.</text>
</comment>
<evidence type="ECO:0000256" key="1">
    <source>
        <dbReference type="ARBA" id="ARBA00005662"/>
    </source>
</evidence>
<dbReference type="PANTHER" id="PTHR33393">
    <property type="entry name" value="POLYGLUTAMINE SYNTHESIS ACCESSORY PROTEIN RV0574C-RELATED"/>
    <property type="match status" value="1"/>
</dbReference>
<dbReference type="KEGG" id="acht:bsdcttw_31620"/>
<dbReference type="CDD" id="cd07381">
    <property type="entry name" value="MPP_CapA"/>
    <property type="match status" value="1"/>
</dbReference>
<dbReference type="SMART" id="SM00854">
    <property type="entry name" value="PGA_cap"/>
    <property type="match status" value="1"/>
</dbReference>
<organism evidence="4 5">
    <name type="scientific">Anaerocolumna chitinilytica</name>
    <dbReference type="NCBI Taxonomy" id="1727145"/>
    <lineage>
        <taxon>Bacteria</taxon>
        <taxon>Bacillati</taxon>
        <taxon>Bacillota</taxon>
        <taxon>Clostridia</taxon>
        <taxon>Lachnospirales</taxon>
        <taxon>Lachnospiraceae</taxon>
        <taxon>Anaerocolumna</taxon>
    </lineage>
</organism>
<dbReference type="Proteomes" id="UP000515703">
    <property type="component" value="Chromosome"/>
</dbReference>
<dbReference type="AlphaFoldDB" id="A0A7I8DSB7"/>